<comment type="caution">
    <text evidence="6">The sequence shown here is derived from an EMBL/GenBank/DDBJ whole genome shotgun (WGS) entry which is preliminary data.</text>
</comment>
<dbReference type="CDD" id="cd16267">
    <property type="entry name" value="HBS1-like_II"/>
    <property type="match status" value="1"/>
</dbReference>
<reference evidence="6 7" key="1">
    <citation type="submission" date="2021-02" db="EMBL/GenBank/DDBJ databases">
        <title>Variation within the Batrachochytrium salamandrivorans European outbreak.</title>
        <authorList>
            <person name="Kelly M."/>
            <person name="Pasmans F."/>
            <person name="Shea T.P."/>
            <person name="Munoz J.F."/>
            <person name="Carranza S."/>
            <person name="Cuomo C.A."/>
            <person name="Martel A."/>
        </authorList>
    </citation>
    <scope>NUCLEOTIDE SEQUENCE [LARGE SCALE GENOMIC DNA]</scope>
    <source>
        <strain evidence="6 7">AMFP18/2</strain>
    </source>
</reference>
<dbReference type="Proteomes" id="UP001648503">
    <property type="component" value="Unassembled WGS sequence"/>
</dbReference>
<dbReference type="InterPro" id="IPR050100">
    <property type="entry name" value="TRAFAC_GTPase_members"/>
</dbReference>
<dbReference type="Pfam" id="PF22594">
    <property type="entry name" value="GTP-eEF1A_C"/>
    <property type="match status" value="1"/>
</dbReference>
<dbReference type="CDD" id="cd04093">
    <property type="entry name" value="HBS1_C_III"/>
    <property type="match status" value="1"/>
</dbReference>
<dbReference type="PANTHER" id="PTHR23115">
    <property type="entry name" value="TRANSLATION FACTOR"/>
    <property type="match status" value="1"/>
</dbReference>
<dbReference type="EMBL" id="JAFCIX010000433">
    <property type="protein sequence ID" value="KAH6590461.1"/>
    <property type="molecule type" value="Genomic_DNA"/>
</dbReference>
<dbReference type="InterPro" id="IPR004161">
    <property type="entry name" value="EFTu-like_2"/>
</dbReference>
<evidence type="ECO:0000256" key="1">
    <source>
        <dbReference type="ARBA" id="ARBA00007249"/>
    </source>
</evidence>
<dbReference type="Gene3D" id="2.40.30.10">
    <property type="entry name" value="Translation factors"/>
    <property type="match status" value="2"/>
</dbReference>
<dbReference type="Gene3D" id="3.40.50.300">
    <property type="entry name" value="P-loop containing nucleotide triphosphate hydrolases"/>
    <property type="match status" value="1"/>
</dbReference>
<keyword evidence="7" id="KW-1185">Reference proteome</keyword>
<evidence type="ECO:0000256" key="3">
    <source>
        <dbReference type="ARBA" id="ARBA00023134"/>
    </source>
</evidence>
<feature type="domain" description="Tr-type G" evidence="5">
    <location>
        <begin position="737"/>
        <end position="959"/>
    </location>
</feature>
<gene>
    <name evidence="6" type="ORF">BASA50_009436</name>
</gene>
<name>A0ABQ8F1N6_9FUNG</name>
<dbReference type="Pfam" id="PF03144">
    <property type="entry name" value="GTP_EFTU_D2"/>
    <property type="match status" value="1"/>
</dbReference>
<keyword evidence="3" id="KW-0342">GTP-binding</keyword>
<feature type="compositionally biased region" description="Polar residues" evidence="4">
    <location>
        <begin position="347"/>
        <end position="361"/>
    </location>
</feature>
<evidence type="ECO:0000259" key="5">
    <source>
        <dbReference type="PROSITE" id="PS51722"/>
    </source>
</evidence>
<dbReference type="Pfam" id="PF00009">
    <property type="entry name" value="GTP_EFTU"/>
    <property type="match status" value="1"/>
</dbReference>
<feature type="compositionally biased region" description="Low complexity" evidence="4">
    <location>
        <begin position="382"/>
        <end position="400"/>
    </location>
</feature>
<protein>
    <recommendedName>
        <fullName evidence="5">Tr-type G domain-containing protein</fullName>
    </recommendedName>
</protein>
<evidence type="ECO:0000313" key="6">
    <source>
        <dbReference type="EMBL" id="KAH6590461.1"/>
    </source>
</evidence>
<dbReference type="InterPro" id="IPR054696">
    <property type="entry name" value="GTP-eEF1A_C"/>
</dbReference>
<evidence type="ECO:0000313" key="7">
    <source>
        <dbReference type="Proteomes" id="UP001648503"/>
    </source>
</evidence>
<accession>A0ABQ8F1N6</accession>
<feature type="compositionally biased region" description="Acidic residues" evidence="4">
    <location>
        <begin position="13"/>
        <end position="27"/>
    </location>
</feature>
<dbReference type="SUPFAM" id="SSF50465">
    <property type="entry name" value="EF-Tu/eEF-1alpha/eIF2-gamma C-terminal domain"/>
    <property type="match status" value="1"/>
</dbReference>
<feature type="compositionally biased region" description="Low complexity" evidence="4">
    <location>
        <begin position="326"/>
        <end position="342"/>
    </location>
</feature>
<dbReference type="PRINTS" id="PR00315">
    <property type="entry name" value="ELONGATNFCT"/>
</dbReference>
<sequence length="1178" mass="126845">MSRHRNMHRMDLDDYYDNDGEDYDEDDYDATAEEGYADDDVAFHVPYDPSEHKATVNAGLQKEIALVSQVVGRCHSDNHIRKVLVAHGNNVERTIDYILSDQEKGNVNLSGGPVGCTIEKAHLHPAATCQSLELRRKAMAEVAAPILESAPVVSMQGNSLKIFKQKSHSSKDVPETDTNDDLVLKCTYSIQEIPEDSLVFLQDGGDVVDSVEMAVFKPPAITNFFYHRGSPLKYKIHRDPPFQYLSSNSSRNISGSDLDNGSKKHAFVDVDIVSKTASTDSVASITLPVAASLIDRRGQISSHAPTSSLALGSLHRPTPISHVRVSGDSKVGSFSSSKLPSKYATHTMKNTPSSEGNRNESPLLSIKSISSANTPALTTQPLSTSKNSLSSILSRTQSSRPQISDISTVQSNSSLMSLSSLAELQKRPSLNGGRQSVIKSALSALTSSQSSSSSIVSSQNISGSSARAPLQPKPHQITLSQLSAGPLSAFTQPSLLSSLGNNKFSSGSASKSATGSYVSTNTLISARNSSTKTLRNLSFTQESIDIEPITAATSGPFAPPTINGAPSCFAGFIIKRALYIHQSGLTNRHSLLSVDVRSSSSVAGLSAFEFNQPSPDDTVKMARTKKTVGGKTCRTPASLSANSVDIVVSDMEALGFKSVKPSSRSHVDLKKKNQNMSSLVNTDISPQIDSLSKMSRTHSSESTSGIAKSQPGSLIKGSPKFKRINIKEELQKRLTEKQHMNLVVVGHVDAGKSTMMGHLLVILGEVSERTIKKYEREAEKIRKGSFAFAWVLDETEDERSRGVTIDVAVSKFETPKYLFTLLDAPGHKDFIPNMISGASQADVAVLVVDSIQGEFESGFDNGGQTREHAILLRSLGVRQLIVAVNKLDAMDWSLSRFEDVVAQLIPFLTQVGFKQQQVTFVPCSGFTGENLQKRQADALCKWYSGPTLVEALDSFTIPVRAVDRSFRLSIQDLFKGAMGAGSGGDVTVSGRIEAGSIQLGETVVAMPIGESGQVRAIEVDGTGVAWASAGDHVSISFSGLDIQQLSMGDILCEPAAPVPVTNHFRAQIVTLDITTPLTIGVPIVIHHLGRSEAGFLTRLDSILDKATGQVIKKHPRVLTKNMTAVVEIRTQRLICLEPFQTTKELGRFMLRSSSVTVAAGVVLDILSFEKASKMLSTE</sequence>
<evidence type="ECO:0000256" key="2">
    <source>
        <dbReference type="ARBA" id="ARBA00022741"/>
    </source>
</evidence>
<keyword evidence="2" id="KW-0547">Nucleotide-binding</keyword>
<feature type="region of interest" description="Disordered" evidence="4">
    <location>
        <begin position="321"/>
        <end position="361"/>
    </location>
</feature>
<feature type="region of interest" description="Disordered" evidence="4">
    <location>
        <begin position="375"/>
        <end position="404"/>
    </location>
</feature>
<feature type="region of interest" description="Disordered" evidence="4">
    <location>
        <begin position="1"/>
        <end position="27"/>
    </location>
</feature>
<evidence type="ECO:0000256" key="4">
    <source>
        <dbReference type="SAM" id="MobiDB-lite"/>
    </source>
</evidence>
<dbReference type="CDD" id="cd14279">
    <property type="entry name" value="CUE"/>
    <property type="match status" value="1"/>
</dbReference>
<dbReference type="InterPro" id="IPR009001">
    <property type="entry name" value="Transl_elong_EF1A/Init_IF2_C"/>
</dbReference>
<comment type="similarity">
    <text evidence="1">Belongs to the TRAFAC class translation factor GTPase superfamily. Classic translation factor GTPase family. EF-Tu/EF-1A subfamily.</text>
</comment>
<dbReference type="InterPro" id="IPR000795">
    <property type="entry name" value="T_Tr_GTP-bd_dom"/>
</dbReference>
<dbReference type="InterPro" id="IPR009000">
    <property type="entry name" value="Transl_B-barrel_sf"/>
</dbReference>
<organism evidence="6 7">
    <name type="scientific">Batrachochytrium salamandrivorans</name>
    <dbReference type="NCBI Taxonomy" id="1357716"/>
    <lineage>
        <taxon>Eukaryota</taxon>
        <taxon>Fungi</taxon>
        <taxon>Fungi incertae sedis</taxon>
        <taxon>Chytridiomycota</taxon>
        <taxon>Chytridiomycota incertae sedis</taxon>
        <taxon>Chytridiomycetes</taxon>
        <taxon>Rhizophydiales</taxon>
        <taxon>Rhizophydiales incertae sedis</taxon>
        <taxon>Batrachochytrium</taxon>
    </lineage>
</organism>
<dbReference type="CDD" id="cd01883">
    <property type="entry name" value="EF1_alpha"/>
    <property type="match status" value="1"/>
</dbReference>
<dbReference type="PROSITE" id="PS51722">
    <property type="entry name" value="G_TR_2"/>
    <property type="match status" value="1"/>
</dbReference>
<dbReference type="SUPFAM" id="SSF52540">
    <property type="entry name" value="P-loop containing nucleoside triphosphate hydrolases"/>
    <property type="match status" value="1"/>
</dbReference>
<dbReference type="SUPFAM" id="SSF50447">
    <property type="entry name" value="Translation proteins"/>
    <property type="match status" value="1"/>
</dbReference>
<dbReference type="InterPro" id="IPR027417">
    <property type="entry name" value="P-loop_NTPase"/>
</dbReference>
<proteinExistence type="inferred from homology"/>